<accession>A0A164NYR8</accession>
<dbReference type="PATRIC" id="fig|1396.535.peg.1805"/>
<evidence type="ECO:0000313" key="1">
    <source>
        <dbReference type="EMBL" id="KZD66004.1"/>
    </source>
</evidence>
<organism evidence="1 2">
    <name type="scientific">Bacillus cereus</name>
    <dbReference type="NCBI Taxonomy" id="1396"/>
    <lineage>
        <taxon>Bacteria</taxon>
        <taxon>Bacillati</taxon>
        <taxon>Bacillota</taxon>
        <taxon>Bacilli</taxon>
        <taxon>Bacillales</taxon>
        <taxon>Bacillaceae</taxon>
        <taxon>Bacillus</taxon>
        <taxon>Bacillus cereus group</taxon>
    </lineage>
</organism>
<gene>
    <name evidence="1" type="ORF">B4088_2761</name>
</gene>
<protein>
    <submittedName>
        <fullName evidence="1">Uncharacterized protein</fullName>
    </submittedName>
</protein>
<dbReference type="RefSeq" id="WP_063261229.1">
    <property type="nucleotide sequence ID" value="NZ_LJKE01000045.1"/>
</dbReference>
<dbReference type="EMBL" id="LJKE01000045">
    <property type="protein sequence ID" value="KZD66004.1"/>
    <property type="molecule type" value="Genomic_DNA"/>
</dbReference>
<comment type="caution">
    <text evidence="1">The sequence shown here is derived from an EMBL/GenBank/DDBJ whole genome shotgun (WGS) entry which is preliminary data.</text>
</comment>
<proteinExistence type="predicted"/>
<evidence type="ECO:0000313" key="2">
    <source>
        <dbReference type="Proteomes" id="UP000076482"/>
    </source>
</evidence>
<sequence length="165" mass="19276">MGEILEGVREASAQLFREVELRNWAMEVLDEYDPEFKFKSYDIVTEIVHPLGTRKLVESDIKEGWTIEEVTHIKETCPLLLTKTLDYQAMSIYNTSSISNKKYKGDLVIVLEGDIRSFHKNPDDLSNEDLLKFLTKEKQGGGFTKRLMMNFAIWLIRRESKRRDI</sequence>
<reference evidence="1 2" key="1">
    <citation type="submission" date="2015-09" db="EMBL/GenBank/DDBJ databases">
        <title>Bacillus cereus food isolates.</title>
        <authorList>
            <person name="Boekhorst J."/>
        </authorList>
    </citation>
    <scope>NUCLEOTIDE SEQUENCE [LARGE SCALE GENOMIC DNA]</scope>
    <source>
        <strain evidence="1 2">B4088</strain>
    </source>
</reference>
<dbReference type="AlphaFoldDB" id="A0A164NYR8"/>
<name>A0A164NYR8_BACCE</name>
<dbReference type="Proteomes" id="UP000076482">
    <property type="component" value="Unassembled WGS sequence"/>
</dbReference>